<keyword evidence="3" id="KW-1185">Reference proteome</keyword>
<protein>
    <submittedName>
        <fullName evidence="4">Secreted protein</fullName>
    </submittedName>
</protein>
<name>A0A0R3XCJ0_HYDTA</name>
<proteinExistence type="predicted"/>
<accession>A0A0R3XCJ0</accession>
<dbReference type="EMBL" id="UYWX01023381">
    <property type="protein sequence ID" value="VDM36230.1"/>
    <property type="molecule type" value="Genomic_DNA"/>
</dbReference>
<sequence>MVCTWEELQLALSLPPLAVAVCGVRVGGISFFCFLPLNLLTMLQPMKELWARLRLLCLEAVSRVPFP</sequence>
<evidence type="ECO:0000313" key="3">
    <source>
        <dbReference type="Proteomes" id="UP000274429"/>
    </source>
</evidence>
<keyword evidence="1" id="KW-0472">Membrane</keyword>
<evidence type="ECO:0000313" key="2">
    <source>
        <dbReference type="EMBL" id="VDM36230.1"/>
    </source>
</evidence>
<evidence type="ECO:0000313" key="4">
    <source>
        <dbReference type="WBParaSite" id="TTAC_0001126701-mRNA-1"/>
    </source>
</evidence>
<keyword evidence="1" id="KW-1133">Transmembrane helix</keyword>
<reference evidence="2 3" key="2">
    <citation type="submission" date="2018-11" db="EMBL/GenBank/DDBJ databases">
        <authorList>
            <consortium name="Pathogen Informatics"/>
        </authorList>
    </citation>
    <scope>NUCLEOTIDE SEQUENCE [LARGE SCALE GENOMIC DNA]</scope>
</reference>
<reference evidence="4" key="1">
    <citation type="submission" date="2017-02" db="UniProtKB">
        <authorList>
            <consortium name="WormBaseParasite"/>
        </authorList>
    </citation>
    <scope>IDENTIFICATION</scope>
</reference>
<feature type="transmembrane region" description="Helical" evidence="1">
    <location>
        <begin position="17"/>
        <end position="40"/>
    </location>
</feature>
<dbReference type="Proteomes" id="UP000274429">
    <property type="component" value="Unassembled WGS sequence"/>
</dbReference>
<dbReference type="WBParaSite" id="TTAC_0001126701-mRNA-1">
    <property type="protein sequence ID" value="TTAC_0001126701-mRNA-1"/>
    <property type="gene ID" value="TTAC_0001126701"/>
</dbReference>
<keyword evidence="1" id="KW-0812">Transmembrane</keyword>
<dbReference type="AlphaFoldDB" id="A0A0R3XCJ0"/>
<evidence type="ECO:0000256" key="1">
    <source>
        <dbReference type="SAM" id="Phobius"/>
    </source>
</evidence>
<organism evidence="4">
    <name type="scientific">Hydatigena taeniaeformis</name>
    <name type="common">Feline tapeworm</name>
    <name type="synonym">Taenia taeniaeformis</name>
    <dbReference type="NCBI Taxonomy" id="6205"/>
    <lineage>
        <taxon>Eukaryota</taxon>
        <taxon>Metazoa</taxon>
        <taxon>Spiralia</taxon>
        <taxon>Lophotrochozoa</taxon>
        <taxon>Platyhelminthes</taxon>
        <taxon>Cestoda</taxon>
        <taxon>Eucestoda</taxon>
        <taxon>Cyclophyllidea</taxon>
        <taxon>Taeniidae</taxon>
        <taxon>Hydatigera</taxon>
    </lineage>
</organism>
<gene>
    <name evidence="2" type="ORF">TTAC_LOCUS11250</name>
</gene>